<dbReference type="RefSeq" id="WP_200464947.1">
    <property type="nucleotide sequence ID" value="NZ_JAENRR010000020.1"/>
</dbReference>
<reference evidence="2 3" key="1">
    <citation type="submission" date="2021-01" db="EMBL/GenBank/DDBJ databases">
        <title>Carboxyliciviraga sp.nov., isolated from coastal sediments.</title>
        <authorList>
            <person name="Lu D."/>
            <person name="Zhang T."/>
        </authorList>
    </citation>
    <scope>NUCLEOTIDE SEQUENCE [LARGE SCALE GENOMIC DNA]</scope>
    <source>
        <strain evidence="2 3">N1Y132</strain>
    </source>
</reference>
<dbReference type="Proteomes" id="UP000605676">
    <property type="component" value="Unassembled WGS sequence"/>
</dbReference>
<dbReference type="EMBL" id="JAENRR010000020">
    <property type="protein sequence ID" value="MBK3517721.1"/>
    <property type="molecule type" value="Genomic_DNA"/>
</dbReference>
<keyword evidence="3" id="KW-1185">Reference proteome</keyword>
<evidence type="ECO:0000313" key="2">
    <source>
        <dbReference type="EMBL" id="MBK3517721.1"/>
    </source>
</evidence>
<accession>A0ABS1HJB8</accession>
<feature type="compositionally biased region" description="Basic residues" evidence="1">
    <location>
        <begin position="215"/>
        <end position="233"/>
    </location>
</feature>
<gene>
    <name evidence="2" type="ORF">JIV24_10300</name>
</gene>
<feature type="region of interest" description="Disordered" evidence="1">
    <location>
        <begin position="214"/>
        <end position="257"/>
    </location>
</feature>
<protein>
    <recommendedName>
        <fullName evidence="4">Transcriptional regulator</fullName>
    </recommendedName>
</protein>
<proteinExistence type="predicted"/>
<comment type="caution">
    <text evidence="2">The sequence shown here is derived from an EMBL/GenBank/DDBJ whole genome shotgun (WGS) entry which is preliminary data.</text>
</comment>
<evidence type="ECO:0000256" key="1">
    <source>
        <dbReference type="SAM" id="MobiDB-lite"/>
    </source>
</evidence>
<evidence type="ECO:0008006" key="4">
    <source>
        <dbReference type="Google" id="ProtNLM"/>
    </source>
</evidence>
<sequence>MNYIKHQTNTFALMDQIPLLKPYHISLYLVLFRMWNTNRFKNPISITRKETMKTARIGSCKTYLKALRDLQSFGFIRYNPSYDSNLGSKVHLYTFDHGACTPPGSKMPPSINYINNKQTNTLYKEKNSSISNSKKANMKNTLSIDHHKSKIQHPPLQHIQIYFHEKGHTDTEAQRFFNYYESNGWLIGGKTPMKDWKAAARNWMLNIKKFEKKANNTRKKQFHEKHRTSKLHKSAGQGVPLRPISPPPSSANYDEPL</sequence>
<organism evidence="2 3">
    <name type="scientific">Carboxylicivirga marina</name>
    <dbReference type="NCBI Taxonomy" id="2800988"/>
    <lineage>
        <taxon>Bacteria</taxon>
        <taxon>Pseudomonadati</taxon>
        <taxon>Bacteroidota</taxon>
        <taxon>Bacteroidia</taxon>
        <taxon>Marinilabiliales</taxon>
        <taxon>Marinilabiliaceae</taxon>
        <taxon>Carboxylicivirga</taxon>
    </lineage>
</organism>
<name>A0ABS1HJB8_9BACT</name>
<evidence type="ECO:0000313" key="3">
    <source>
        <dbReference type="Proteomes" id="UP000605676"/>
    </source>
</evidence>